<keyword evidence="3" id="KW-1185">Reference proteome</keyword>
<feature type="region of interest" description="Disordered" evidence="1">
    <location>
        <begin position="1"/>
        <end position="58"/>
    </location>
</feature>
<dbReference type="AlphaFoldDB" id="A0A8J2SSW6"/>
<protein>
    <submittedName>
        <fullName evidence="2">Uncharacterized protein</fullName>
    </submittedName>
</protein>
<dbReference type="Proteomes" id="UP000789595">
    <property type="component" value="Unassembled WGS sequence"/>
</dbReference>
<name>A0A8J2SSW6_9STRA</name>
<dbReference type="EMBL" id="CAKKNE010000003">
    <property type="protein sequence ID" value="CAH0372214.1"/>
    <property type="molecule type" value="Genomic_DNA"/>
</dbReference>
<accession>A0A8J2SSW6</accession>
<comment type="caution">
    <text evidence="2">The sequence shown here is derived from an EMBL/GenBank/DDBJ whole genome shotgun (WGS) entry which is preliminary data.</text>
</comment>
<reference evidence="2" key="1">
    <citation type="submission" date="2021-11" db="EMBL/GenBank/DDBJ databases">
        <authorList>
            <consortium name="Genoscope - CEA"/>
            <person name="William W."/>
        </authorList>
    </citation>
    <scope>NUCLEOTIDE SEQUENCE</scope>
</reference>
<gene>
    <name evidence="2" type="ORF">PECAL_3P21960</name>
</gene>
<evidence type="ECO:0000313" key="3">
    <source>
        <dbReference type="Proteomes" id="UP000789595"/>
    </source>
</evidence>
<organism evidence="2 3">
    <name type="scientific">Pelagomonas calceolata</name>
    <dbReference type="NCBI Taxonomy" id="35677"/>
    <lineage>
        <taxon>Eukaryota</taxon>
        <taxon>Sar</taxon>
        <taxon>Stramenopiles</taxon>
        <taxon>Ochrophyta</taxon>
        <taxon>Pelagophyceae</taxon>
        <taxon>Pelagomonadales</taxon>
        <taxon>Pelagomonadaceae</taxon>
        <taxon>Pelagomonas</taxon>
    </lineage>
</organism>
<feature type="compositionally biased region" description="Basic residues" evidence="1">
    <location>
        <begin position="45"/>
        <end position="57"/>
    </location>
</feature>
<evidence type="ECO:0000256" key="1">
    <source>
        <dbReference type="SAM" id="MobiDB-lite"/>
    </source>
</evidence>
<feature type="compositionally biased region" description="Basic and acidic residues" evidence="1">
    <location>
        <begin position="33"/>
        <end position="44"/>
    </location>
</feature>
<evidence type="ECO:0000313" key="2">
    <source>
        <dbReference type="EMBL" id="CAH0372214.1"/>
    </source>
</evidence>
<feature type="region of interest" description="Disordered" evidence="1">
    <location>
        <begin position="522"/>
        <end position="544"/>
    </location>
</feature>
<proteinExistence type="predicted"/>
<sequence length="544" mass="62204">MGKKPRRPSLVSPKTQKELATLTGSMKANTARHLAEEQCAEERTRRRPRTPSPRRPRSTVFTRLAGEEVEAAEADAVAAYLKRCNHVRVGVPVCVVRRDVAFESPQVATLPRDQLVVVEEERLLGDERRVRLSAPCIGWVSRRCLVVSEDLLNERRLRTLVCVSGDELPLFEAWLKFYRRWHNSQRELHVGFYDDEAYAYLLRLQDDDALNVILHDTVIFPNVYERKEAQKRREKMRIYQWVCQSAPVGAPVVYSSLEAFWIKDPLPDLLQHRRRVPPMLDDIRPQGRPCLLFSLDYGEIYEGEKNVELCTGFCCVFNEESSRKFLREWRAKVDATGAQGSYDQLQVNQMYKTWTASQKIRTVVELDYEDYQRCLRGKETWAVPLIWHPRCPVDPATKRPYDATRRAAALTYVAKQLVKGHVGVIRAFHLCLEGGEDFASRKAMHLEATRGVLPVLTPEFALDPKTGRPRFRLRSSVKVPGPKKGPLVDSSGKLTGKMNLMDAASGASRRMRFQEKLDAKAQALHEKHAPEPVVRNAAIPLKRS</sequence>